<evidence type="ECO:0000256" key="4">
    <source>
        <dbReference type="ARBA" id="ARBA00022840"/>
    </source>
</evidence>
<reference evidence="6 7" key="1">
    <citation type="submission" date="2018-05" db="EMBL/GenBank/DDBJ databases">
        <title>Draft genome of Methanospirillum lacunae Ki8-1.</title>
        <authorList>
            <person name="Dueholm M.S."/>
            <person name="Nielsen P.H."/>
            <person name="Bakmann L.F."/>
            <person name="Otzen D.E."/>
        </authorList>
    </citation>
    <scope>NUCLEOTIDE SEQUENCE [LARGE SCALE GENOMIC DNA]</scope>
    <source>
        <strain evidence="6 7">Ki8-1</strain>
    </source>
</reference>
<evidence type="ECO:0000256" key="2">
    <source>
        <dbReference type="ARBA" id="ARBA00022448"/>
    </source>
</evidence>
<dbReference type="PROSITE" id="PS00211">
    <property type="entry name" value="ABC_TRANSPORTER_1"/>
    <property type="match status" value="1"/>
</dbReference>
<evidence type="ECO:0000313" key="7">
    <source>
        <dbReference type="Proteomes" id="UP000245657"/>
    </source>
</evidence>
<dbReference type="GO" id="GO:0098796">
    <property type="term" value="C:membrane protein complex"/>
    <property type="evidence" value="ECO:0007669"/>
    <property type="project" value="UniProtKB-ARBA"/>
</dbReference>
<organism evidence="6 7">
    <name type="scientific">Methanospirillum lacunae</name>
    <dbReference type="NCBI Taxonomy" id="668570"/>
    <lineage>
        <taxon>Archaea</taxon>
        <taxon>Methanobacteriati</taxon>
        <taxon>Methanobacteriota</taxon>
        <taxon>Stenosarchaea group</taxon>
        <taxon>Methanomicrobia</taxon>
        <taxon>Methanomicrobiales</taxon>
        <taxon>Methanospirillaceae</taxon>
        <taxon>Methanospirillum</taxon>
    </lineage>
</organism>
<dbReference type="GO" id="GO:0016887">
    <property type="term" value="F:ATP hydrolysis activity"/>
    <property type="evidence" value="ECO:0007669"/>
    <property type="project" value="InterPro"/>
</dbReference>
<dbReference type="OrthoDB" id="31298at2157"/>
<dbReference type="InterPro" id="IPR017871">
    <property type="entry name" value="ABC_transporter-like_CS"/>
</dbReference>
<dbReference type="PANTHER" id="PTHR42798:SF7">
    <property type="entry name" value="ALPHA-D-RIBOSE 1-METHYLPHOSPHONATE 5-TRIPHOSPHATE SYNTHASE SUBUNIT PHNL"/>
    <property type="match status" value="1"/>
</dbReference>
<evidence type="ECO:0000259" key="5">
    <source>
        <dbReference type="PROSITE" id="PS50893"/>
    </source>
</evidence>
<dbReference type="SMART" id="SM00382">
    <property type="entry name" value="AAA"/>
    <property type="match status" value="1"/>
</dbReference>
<keyword evidence="3" id="KW-0547">Nucleotide-binding</keyword>
<dbReference type="SUPFAM" id="SSF52540">
    <property type="entry name" value="P-loop containing nucleoside triphosphate hydrolases"/>
    <property type="match status" value="1"/>
</dbReference>
<dbReference type="InterPro" id="IPR003439">
    <property type="entry name" value="ABC_transporter-like_ATP-bd"/>
</dbReference>
<keyword evidence="7" id="KW-1185">Reference proteome</keyword>
<accession>A0A2V2MQJ4</accession>
<sequence length="224" mass="25225">MIRVTDLKKIYRMGLVEVAALKGVSFNIEKGEFVGIMGPSGSGKSTLLHQLGLLDTPSSGRIFIDDIEVTRLDDEARTRFRLMHLGYVFQDYALVSELNVKENVAIPAITQGRILSECYVAATEMLEKVGLGNRLDHLVYELSGGEQQRVSIARALVNKPAIVFADEPCANLDTENSRTILELFRSVNRDLGQTIVMVSHELWHQEYFDRIIFIQDGLLEKERI</sequence>
<protein>
    <submittedName>
        <fullName evidence="6">ABC transporter</fullName>
    </submittedName>
</protein>
<dbReference type="EMBL" id="QGMY01000014">
    <property type="protein sequence ID" value="PWR70402.1"/>
    <property type="molecule type" value="Genomic_DNA"/>
</dbReference>
<dbReference type="Proteomes" id="UP000245657">
    <property type="component" value="Unassembled WGS sequence"/>
</dbReference>
<dbReference type="Gene3D" id="3.40.50.300">
    <property type="entry name" value="P-loop containing nucleotide triphosphate hydrolases"/>
    <property type="match status" value="1"/>
</dbReference>
<evidence type="ECO:0000256" key="1">
    <source>
        <dbReference type="ARBA" id="ARBA00005417"/>
    </source>
</evidence>
<dbReference type="InterPro" id="IPR027417">
    <property type="entry name" value="P-loop_NTPase"/>
</dbReference>
<name>A0A2V2MQJ4_9EURY</name>
<dbReference type="CDD" id="cd03255">
    <property type="entry name" value="ABC_MJ0796_LolCDE_FtsE"/>
    <property type="match status" value="1"/>
</dbReference>
<comment type="caution">
    <text evidence="6">The sequence shown here is derived from an EMBL/GenBank/DDBJ whole genome shotgun (WGS) entry which is preliminary data.</text>
</comment>
<evidence type="ECO:0000256" key="3">
    <source>
        <dbReference type="ARBA" id="ARBA00022741"/>
    </source>
</evidence>
<dbReference type="GeneID" id="97547619"/>
<proteinExistence type="inferred from homology"/>
<evidence type="ECO:0000313" key="6">
    <source>
        <dbReference type="EMBL" id="PWR70402.1"/>
    </source>
</evidence>
<dbReference type="InterPro" id="IPR003593">
    <property type="entry name" value="AAA+_ATPase"/>
</dbReference>
<dbReference type="GO" id="GO:0005524">
    <property type="term" value="F:ATP binding"/>
    <property type="evidence" value="ECO:0007669"/>
    <property type="project" value="UniProtKB-KW"/>
</dbReference>
<dbReference type="AlphaFoldDB" id="A0A2V2MQJ4"/>
<dbReference type="Pfam" id="PF00005">
    <property type="entry name" value="ABC_tran"/>
    <property type="match status" value="1"/>
</dbReference>
<dbReference type="PANTHER" id="PTHR42798">
    <property type="entry name" value="LIPOPROTEIN-RELEASING SYSTEM ATP-BINDING PROTEIN LOLD"/>
    <property type="match status" value="1"/>
</dbReference>
<dbReference type="GO" id="GO:0022857">
    <property type="term" value="F:transmembrane transporter activity"/>
    <property type="evidence" value="ECO:0007669"/>
    <property type="project" value="UniProtKB-ARBA"/>
</dbReference>
<keyword evidence="4" id="KW-0067">ATP-binding</keyword>
<dbReference type="InterPro" id="IPR017911">
    <property type="entry name" value="MacB-like_ATP-bd"/>
</dbReference>
<dbReference type="FunFam" id="3.40.50.300:FF:000032">
    <property type="entry name" value="Export ABC transporter ATP-binding protein"/>
    <property type="match status" value="1"/>
</dbReference>
<dbReference type="RefSeq" id="WP_109969831.1">
    <property type="nucleotide sequence ID" value="NZ_CP176093.1"/>
</dbReference>
<comment type="similarity">
    <text evidence="1">Belongs to the ABC transporter superfamily.</text>
</comment>
<dbReference type="PROSITE" id="PS50893">
    <property type="entry name" value="ABC_TRANSPORTER_2"/>
    <property type="match status" value="1"/>
</dbReference>
<keyword evidence="2" id="KW-0813">Transport</keyword>
<feature type="domain" description="ABC transporter" evidence="5">
    <location>
        <begin position="2"/>
        <end position="224"/>
    </location>
</feature>
<gene>
    <name evidence="6" type="ORF">DK846_15095</name>
</gene>